<feature type="transmembrane region" description="Helical" evidence="1">
    <location>
        <begin position="131"/>
        <end position="151"/>
    </location>
</feature>
<feature type="transmembrane region" description="Helical" evidence="1">
    <location>
        <begin position="163"/>
        <end position="181"/>
    </location>
</feature>
<organism evidence="2 3">
    <name type="scientific">Nocardia goodfellowii</name>
    <dbReference type="NCBI Taxonomy" id="882446"/>
    <lineage>
        <taxon>Bacteria</taxon>
        <taxon>Bacillati</taxon>
        <taxon>Actinomycetota</taxon>
        <taxon>Actinomycetes</taxon>
        <taxon>Mycobacteriales</taxon>
        <taxon>Nocardiaceae</taxon>
        <taxon>Nocardia</taxon>
    </lineage>
</organism>
<accession>A0ABS4QM59</accession>
<feature type="transmembrane region" description="Helical" evidence="1">
    <location>
        <begin position="320"/>
        <end position="340"/>
    </location>
</feature>
<feature type="transmembrane region" description="Helical" evidence="1">
    <location>
        <begin position="21"/>
        <end position="40"/>
    </location>
</feature>
<evidence type="ECO:0000256" key="1">
    <source>
        <dbReference type="SAM" id="Phobius"/>
    </source>
</evidence>
<keyword evidence="1" id="KW-0812">Transmembrane</keyword>
<name>A0ABS4QM59_9NOCA</name>
<proteinExistence type="predicted"/>
<dbReference type="EMBL" id="JAGGMR010000001">
    <property type="protein sequence ID" value="MBP2192796.1"/>
    <property type="molecule type" value="Genomic_DNA"/>
</dbReference>
<comment type="caution">
    <text evidence="2">The sequence shown here is derived from an EMBL/GenBank/DDBJ whole genome shotgun (WGS) entry which is preliminary data.</text>
</comment>
<feature type="transmembrane region" description="Helical" evidence="1">
    <location>
        <begin position="90"/>
        <end position="111"/>
    </location>
</feature>
<feature type="transmembrane region" description="Helical" evidence="1">
    <location>
        <begin position="287"/>
        <end position="308"/>
    </location>
</feature>
<feature type="transmembrane region" description="Helical" evidence="1">
    <location>
        <begin position="209"/>
        <end position="226"/>
    </location>
</feature>
<keyword evidence="3" id="KW-1185">Reference proteome</keyword>
<keyword evidence="1" id="KW-0472">Membrane</keyword>
<feature type="transmembrane region" description="Helical" evidence="1">
    <location>
        <begin position="60"/>
        <end position="78"/>
    </location>
</feature>
<protein>
    <submittedName>
        <fullName evidence="2">Uncharacterized protein</fullName>
    </submittedName>
</protein>
<dbReference type="RefSeq" id="WP_209895904.1">
    <property type="nucleotide sequence ID" value="NZ_JAGGMR010000001.1"/>
</dbReference>
<gene>
    <name evidence="2" type="ORF">BJ987_005697</name>
</gene>
<reference evidence="2 3" key="1">
    <citation type="submission" date="2021-03" db="EMBL/GenBank/DDBJ databases">
        <title>Sequencing the genomes of 1000 actinobacteria strains.</title>
        <authorList>
            <person name="Klenk H.-P."/>
        </authorList>
    </citation>
    <scope>NUCLEOTIDE SEQUENCE [LARGE SCALE GENOMIC DNA]</scope>
    <source>
        <strain evidence="2 3">DSM 45516</strain>
    </source>
</reference>
<evidence type="ECO:0000313" key="2">
    <source>
        <dbReference type="EMBL" id="MBP2192796.1"/>
    </source>
</evidence>
<feature type="transmembrane region" description="Helical" evidence="1">
    <location>
        <begin position="257"/>
        <end position="275"/>
    </location>
</feature>
<keyword evidence="1" id="KW-1133">Transmembrane helix</keyword>
<dbReference type="Proteomes" id="UP001519325">
    <property type="component" value="Unassembled WGS sequence"/>
</dbReference>
<evidence type="ECO:0000313" key="3">
    <source>
        <dbReference type="Proteomes" id="UP001519325"/>
    </source>
</evidence>
<sequence length="356" mass="37749">MGMSSGIQDRTGVARRPRATLGDDAGTALTSLWLIGGLMLDAWAHSNRPGLESFFTPWHAVFYSGFAATAGWVGWVVWKHWRTGRRGLDAIPLGYGPTLIALAAFGLSGVADMFWHTLFGIEESIDILFSPSHLGLAITMCVIVTTPVRSAWTDPAPGTLRRLWPALLGIGLAIAEIMVFLEYGNALTIRATRIVSGFSDTENGSASQIAVRMLVTNAALLLPLLFVARRWGLPPGAATICTVPLLVLSGAETGGRNMSTLVSILVAAIGADLLAQALRPTHIRRWAYWAFATAVPFFTWSLYLGVAAAAVGRLPSIVELWTGAPIVAAAVGLLLGALMMPGDGGTDPSREQTTSA</sequence>